<accession>A0A143PHY6</accession>
<evidence type="ECO:0000256" key="1">
    <source>
        <dbReference type="SAM" id="Phobius"/>
    </source>
</evidence>
<dbReference type="RefSeq" id="WP_110169333.1">
    <property type="nucleotide sequence ID" value="NZ_CP015136.1"/>
</dbReference>
<reference evidence="2 3" key="1">
    <citation type="journal article" date="2016" name="Genome Announc.">
        <title>First Complete Genome Sequence of a Subdivision 6 Acidobacterium Strain.</title>
        <authorList>
            <person name="Huang S."/>
            <person name="Vieira S."/>
            <person name="Bunk B."/>
            <person name="Riedel T."/>
            <person name="Sproer C."/>
            <person name="Overmann J."/>
        </authorList>
    </citation>
    <scope>NUCLEOTIDE SEQUENCE [LARGE SCALE GENOMIC DNA]</scope>
    <source>
        <strain evidence="3">DSM 100886 HEG_-6_39</strain>
    </source>
</reference>
<organism evidence="2 3">
    <name type="scientific">Luteitalea pratensis</name>
    <dbReference type="NCBI Taxonomy" id="1855912"/>
    <lineage>
        <taxon>Bacteria</taxon>
        <taxon>Pseudomonadati</taxon>
        <taxon>Acidobacteriota</taxon>
        <taxon>Vicinamibacteria</taxon>
        <taxon>Vicinamibacterales</taxon>
        <taxon>Vicinamibacteraceae</taxon>
        <taxon>Luteitalea</taxon>
    </lineage>
</organism>
<dbReference type="AlphaFoldDB" id="A0A143PHY6"/>
<keyword evidence="1" id="KW-0812">Transmembrane</keyword>
<proteinExistence type="predicted"/>
<keyword evidence="1" id="KW-1133">Transmembrane helix</keyword>
<dbReference type="Proteomes" id="UP000076079">
    <property type="component" value="Chromosome"/>
</dbReference>
<dbReference type="EMBL" id="CP015136">
    <property type="protein sequence ID" value="AMY07374.1"/>
    <property type="molecule type" value="Genomic_DNA"/>
</dbReference>
<dbReference type="KEGG" id="abac:LuPra_00541"/>
<sequence>MAESKMTVVHAVLASSALLLVFAALVWTGTIDLGIDPMPLTAVLVLAAVMDVVVAAIFLRRLSR</sequence>
<keyword evidence="3" id="KW-1185">Reference proteome</keyword>
<gene>
    <name evidence="2" type="ORF">LuPra_00541</name>
</gene>
<reference evidence="3" key="2">
    <citation type="submission" date="2016-04" db="EMBL/GenBank/DDBJ databases">
        <title>First Complete Genome Sequence of a Subdivision 6 Acidobacterium.</title>
        <authorList>
            <person name="Huang S."/>
            <person name="Vieira S."/>
            <person name="Bunk B."/>
            <person name="Riedel T."/>
            <person name="Sproeer C."/>
            <person name="Overmann J."/>
        </authorList>
    </citation>
    <scope>NUCLEOTIDE SEQUENCE [LARGE SCALE GENOMIC DNA]</scope>
    <source>
        <strain evidence="3">DSM 100886 HEG_-6_39</strain>
    </source>
</reference>
<protein>
    <submittedName>
        <fullName evidence="2">Uncharacterized protein</fullName>
    </submittedName>
</protein>
<name>A0A143PHY6_LUTPR</name>
<keyword evidence="1" id="KW-0472">Membrane</keyword>
<evidence type="ECO:0000313" key="3">
    <source>
        <dbReference type="Proteomes" id="UP000076079"/>
    </source>
</evidence>
<feature type="transmembrane region" description="Helical" evidence="1">
    <location>
        <begin position="38"/>
        <end position="59"/>
    </location>
</feature>
<dbReference type="STRING" id="1855912.LuPra_00541"/>
<evidence type="ECO:0000313" key="2">
    <source>
        <dbReference type="EMBL" id="AMY07374.1"/>
    </source>
</evidence>